<organism evidence="1 2">
    <name type="scientific">candidate division WWE3 bacterium RBG_16_37_10</name>
    <dbReference type="NCBI Taxonomy" id="1802610"/>
    <lineage>
        <taxon>Bacteria</taxon>
        <taxon>Katanobacteria</taxon>
    </lineage>
</organism>
<dbReference type="Proteomes" id="UP000177371">
    <property type="component" value="Unassembled WGS sequence"/>
</dbReference>
<proteinExistence type="predicted"/>
<evidence type="ECO:0008006" key="3">
    <source>
        <dbReference type="Google" id="ProtNLM"/>
    </source>
</evidence>
<name>A0A1F4UTK2_UNCKA</name>
<dbReference type="EMBL" id="MEUT01000071">
    <property type="protein sequence ID" value="OGC48284.1"/>
    <property type="molecule type" value="Genomic_DNA"/>
</dbReference>
<reference evidence="1 2" key="1">
    <citation type="journal article" date="2016" name="Nat. Commun.">
        <title>Thousands of microbial genomes shed light on interconnected biogeochemical processes in an aquifer system.</title>
        <authorList>
            <person name="Anantharaman K."/>
            <person name="Brown C.T."/>
            <person name="Hug L.A."/>
            <person name="Sharon I."/>
            <person name="Castelle C.J."/>
            <person name="Probst A.J."/>
            <person name="Thomas B.C."/>
            <person name="Singh A."/>
            <person name="Wilkins M.J."/>
            <person name="Karaoz U."/>
            <person name="Brodie E.L."/>
            <person name="Williams K.H."/>
            <person name="Hubbard S.S."/>
            <person name="Banfield J.F."/>
        </authorList>
    </citation>
    <scope>NUCLEOTIDE SEQUENCE [LARGE SCALE GENOMIC DNA]</scope>
</reference>
<comment type="caution">
    <text evidence="1">The sequence shown here is derived from an EMBL/GenBank/DDBJ whole genome shotgun (WGS) entry which is preliminary data.</text>
</comment>
<dbReference type="STRING" id="1802610.A2W32_03665"/>
<evidence type="ECO:0000313" key="1">
    <source>
        <dbReference type="EMBL" id="OGC48284.1"/>
    </source>
</evidence>
<sequence>MFEPMPEISFKKLLLPITWFGSTFIVLLITLFTLFLSFTNLKPHVTDKYSIFSAKPLVLGASTFSLDSVDARSAMLDNVFEKFNCPLLGMGRVFVEEADKNNIPFWLTASVAFQESSCGKNTPTKDGVESYNAWGWGVYGENVRMFDNWEQGISTVTEYLNNRFYKQGIIEPCEIMKIYTPASDGSWCSGVEFFGDIIANYKTPENI</sequence>
<evidence type="ECO:0000313" key="2">
    <source>
        <dbReference type="Proteomes" id="UP000177371"/>
    </source>
</evidence>
<protein>
    <recommendedName>
        <fullName evidence="3">Mannosyl-glycoprotein endo-beta-N-acetylglucosamidase-like domain-containing protein</fullName>
    </recommendedName>
</protein>
<gene>
    <name evidence="1" type="ORF">A2W32_03665</name>
</gene>
<accession>A0A1F4UTK2</accession>
<dbReference type="AlphaFoldDB" id="A0A1F4UTK2"/>